<evidence type="ECO:0000256" key="9">
    <source>
        <dbReference type="ARBA" id="ARBA00023136"/>
    </source>
</evidence>
<dbReference type="InterPro" id="IPR033900">
    <property type="entry name" value="Gram_neg_porin_domain"/>
</dbReference>
<dbReference type="PRINTS" id="PR00184">
    <property type="entry name" value="NEISSPPORIN"/>
</dbReference>
<evidence type="ECO:0000256" key="2">
    <source>
        <dbReference type="ARBA" id="ARBA00011233"/>
    </source>
</evidence>
<reference evidence="13 14" key="1">
    <citation type="submission" date="2023-08" db="EMBL/GenBank/DDBJ databases">
        <title>Genome sequencing of plant associated microbes to promote plant fitness in Sorghum bicolor and Oryza sativa.</title>
        <authorList>
            <person name="Coleman-Derr D."/>
        </authorList>
    </citation>
    <scope>NUCLEOTIDE SEQUENCE [LARGE SCALE GENOMIC DNA]</scope>
    <source>
        <strain evidence="13 14">SLBN-33</strain>
    </source>
</reference>
<keyword evidence="5" id="KW-0812">Transmembrane</keyword>
<dbReference type="InterPro" id="IPR023614">
    <property type="entry name" value="Porin_dom_sf"/>
</dbReference>
<keyword evidence="3" id="KW-0813">Transport</keyword>
<dbReference type="GO" id="GO:0006811">
    <property type="term" value="P:monoatomic ion transport"/>
    <property type="evidence" value="ECO:0007669"/>
    <property type="project" value="UniProtKB-KW"/>
</dbReference>
<dbReference type="CDD" id="cd00342">
    <property type="entry name" value="gram_neg_porins"/>
    <property type="match status" value="1"/>
</dbReference>
<evidence type="ECO:0000259" key="12">
    <source>
        <dbReference type="Pfam" id="PF13609"/>
    </source>
</evidence>
<dbReference type="PANTHER" id="PTHR34501:SF9">
    <property type="entry name" value="MAJOR OUTER MEMBRANE PROTEIN P.IA"/>
    <property type="match status" value="1"/>
</dbReference>
<evidence type="ECO:0000256" key="4">
    <source>
        <dbReference type="ARBA" id="ARBA00022452"/>
    </source>
</evidence>
<protein>
    <submittedName>
        <fullName evidence="13">Porin</fullName>
    </submittedName>
</protein>
<dbReference type="PRINTS" id="PR00182">
    <property type="entry name" value="ECOLNEIPORIN"/>
</dbReference>
<dbReference type="RefSeq" id="WP_310034570.1">
    <property type="nucleotide sequence ID" value="NZ_JAVIZN010000002.1"/>
</dbReference>
<evidence type="ECO:0000256" key="7">
    <source>
        <dbReference type="ARBA" id="ARBA00023065"/>
    </source>
</evidence>
<feature type="domain" description="Porin" evidence="12">
    <location>
        <begin position="16"/>
        <end position="362"/>
    </location>
</feature>
<keyword evidence="9" id="KW-0472">Membrane</keyword>
<evidence type="ECO:0000256" key="1">
    <source>
        <dbReference type="ARBA" id="ARBA00004571"/>
    </source>
</evidence>
<comment type="caution">
    <text evidence="13">The sequence shown here is derived from an EMBL/GenBank/DDBJ whole genome shotgun (WGS) entry which is preliminary data.</text>
</comment>
<dbReference type="GO" id="GO:0015288">
    <property type="term" value="F:porin activity"/>
    <property type="evidence" value="ECO:0007669"/>
    <property type="project" value="UniProtKB-KW"/>
</dbReference>
<evidence type="ECO:0000313" key="13">
    <source>
        <dbReference type="EMBL" id="MDR6207486.1"/>
    </source>
</evidence>
<dbReference type="Proteomes" id="UP001245184">
    <property type="component" value="Unassembled WGS sequence"/>
</dbReference>
<evidence type="ECO:0000313" key="14">
    <source>
        <dbReference type="Proteomes" id="UP001245184"/>
    </source>
</evidence>
<dbReference type="InterPro" id="IPR002299">
    <property type="entry name" value="Porin_Neis"/>
</dbReference>
<comment type="subunit">
    <text evidence="2">Homotrimer.</text>
</comment>
<dbReference type="Gene3D" id="2.40.160.10">
    <property type="entry name" value="Porin"/>
    <property type="match status" value="1"/>
</dbReference>
<keyword evidence="8" id="KW-0626">Porin</keyword>
<proteinExistence type="predicted"/>
<accession>A0ABD5CQX9</accession>
<sequence>MKSRLLSPRALAVAIASTAAAAASTVAHAQSSVTLYGIVDVGLNYQSNASGGRLFAMTSGVNQGSRFGQSGSEDLGGGLKAIFRLENGFDVTNGKLGQGGLLFGRQAYVGLAGQYGTVTFGRQYDSLIEFVSQYSVSNQWGGYISAHPGDLDNFNYSFRSNNSVKFRSADYNGFSFGGTYAFGGTAGDETRNQIWAVGAGYTRGPLSIGVAYLNVRNPNTSLFASNLSSTAAATAANASSPVYRGFLSAHSYQDIGVGASYTIGKATLGATYSNISFRNMGDTTSGPNPARYSGNATFDNAEANFSYQITPAWMAGVAYDYTRGHANNVNGGATYHQAEASTHYFLSKTTDVYLSAIYQHASGTDSTNRPAVAAINVLTPSSSDSIKVVRIGMRHKF</sequence>
<keyword evidence="10" id="KW-0998">Cell outer membrane</keyword>
<evidence type="ECO:0000256" key="10">
    <source>
        <dbReference type="ARBA" id="ARBA00023237"/>
    </source>
</evidence>
<name>A0ABD5CQX9_9BURK</name>
<gene>
    <name evidence="13" type="ORF">QF025_006206</name>
</gene>
<dbReference type="InterPro" id="IPR001702">
    <property type="entry name" value="Porin_Gram-ve"/>
</dbReference>
<evidence type="ECO:0000256" key="3">
    <source>
        <dbReference type="ARBA" id="ARBA00022448"/>
    </source>
</evidence>
<keyword evidence="6 11" id="KW-0732">Signal</keyword>
<evidence type="ECO:0000256" key="5">
    <source>
        <dbReference type="ARBA" id="ARBA00022692"/>
    </source>
</evidence>
<dbReference type="Pfam" id="PF13609">
    <property type="entry name" value="Porin_4"/>
    <property type="match status" value="1"/>
</dbReference>
<keyword evidence="7" id="KW-0406">Ion transport</keyword>
<dbReference type="AlphaFoldDB" id="A0ABD5CQX9"/>
<evidence type="ECO:0000256" key="8">
    <source>
        <dbReference type="ARBA" id="ARBA00023114"/>
    </source>
</evidence>
<evidence type="ECO:0000256" key="6">
    <source>
        <dbReference type="ARBA" id="ARBA00022729"/>
    </source>
</evidence>
<comment type="subcellular location">
    <subcellularLocation>
        <location evidence="1">Cell outer membrane</location>
        <topology evidence="1">Multi-pass membrane protein</topology>
    </subcellularLocation>
</comment>
<keyword evidence="4" id="KW-1134">Transmembrane beta strand</keyword>
<dbReference type="InterPro" id="IPR050298">
    <property type="entry name" value="Gram-neg_bact_OMP"/>
</dbReference>
<dbReference type="GO" id="GO:0009279">
    <property type="term" value="C:cell outer membrane"/>
    <property type="evidence" value="ECO:0007669"/>
    <property type="project" value="UniProtKB-SubCell"/>
</dbReference>
<feature type="signal peptide" evidence="11">
    <location>
        <begin position="1"/>
        <end position="29"/>
    </location>
</feature>
<dbReference type="EMBL" id="JAVIZN010000002">
    <property type="protein sequence ID" value="MDR6207486.1"/>
    <property type="molecule type" value="Genomic_DNA"/>
</dbReference>
<feature type="chain" id="PRO_5044844026" evidence="11">
    <location>
        <begin position="30"/>
        <end position="397"/>
    </location>
</feature>
<dbReference type="PANTHER" id="PTHR34501">
    <property type="entry name" value="PROTEIN YDDL-RELATED"/>
    <property type="match status" value="1"/>
</dbReference>
<evidence type="ECO:0000256" key="11">
    <source>
        <dbReference type="SAM" id="SignalP"/>
    </source>
</evidence>
<dbReference type="GO" id="GO:0046930">
    <property type="term" value="C:pore complex"/>
    <property type="evidence" value="ECO:0007669"/>
    <property type="project" value="UniProtKB-KW"/>
</dbReference>
<dbReference type="SUPFAM" id="SSF56935">
    <property type="entry name" value="Porins"/>
    <property type="match status" value="1"/>
</dbReference>
<organism evidence="13 14">
    <name type="scientific">Paraburkholderia graminis</name>
    <dbReference type="NCBI Taxonomy" id="60548"/>
    <lineage>
        <taxon>Bacteria</taxon>
        <taxon>Pseudomonadati</taxon>
        <taxon>Pseudomonadota</taxon>
        <taxon>Betaproteobacteria</taxon>
        <taxon>Burkholderiales</taxon>
        <taxon>Burkholderiaceae</taxon>
        <taxon>Paraburkholderia</taxon>
    </lineage>
</organism>